<dbReference type="Gene3D" id="3.10.20.90">
    <property type="entry name" value="Phosphatidylinositol 3-kinase Catalytic Subunit, Chain A, domain 1"/>
    <property type="match status" value="1"/>
</dbReference>
<feature type="domain" description="Par3/HAL N-terminal" evidence="3">
    <location>
        <begin position="42"/>
        <end position="111"/>
    </location>
</feature>
<dbReference type="Pfam" id="PF12053">
    <property type="entry name" value="Par3_HAL_N_term"/>
    <property type="match status" value="1"/>
</dbReference>
<feature type="region of interest" description="Disordered" evidence="2">
    <location>
        <begin position="198"/>
        <end position="239"/>
    </location>
</feature>
<evidence type="ECO:0000256" key="2">
    <source>
        <dbReference type="SAM" id="MobiDB-lite"/>
    </source>
</evidence>
<dbReference type="EMBL" id="JAGTXO010000011">
    <property type="protein sequence ID" value="KAG8464938.1"/>
    <property type="molecule type" value="Genomic_DNA"/>
</dbReference>
<dbReference type="Proteomes" id="UP000751190">
    <property type="component" value="Unassembled WGS sequence"/>
</dbReference>
<organism evidence="4 5">
    <name type="scientific">Diacronema lutheri</name>
    <name type="common">Unicellular marine alga</name>
    <name type="synonym">Monochrysis lutheri</name>
    <dbReference type="NCBI Taxonomy" id="2081491"/>
    <lineage>
        <taxon>Eukaryota</taxon>
        <taxon>Haptista</taxon>
        <taxon>Haptophyta</taxon>
        <taxon>Pavlovophyceae</taxon>
        <taxon>Pavlovales</taxon>
        <taxon>Pavlovaceae</taxon>
        <taxon>Diacronema</taxon>
    </lineage>
</organism>
<feature type="coiled-coil region" evidence="1">
    <location>
        <begin position="408"/>
        <end position="471"/>
    </location>
</feature>
<feature type="coiled-coil region" evidence="1">
    <location>
        <begin position="532"/>
        <end position="559"/>
    </location>
</feature>
<reference evidence="4" key="1">
    <citation type="submission" date="2021-05" db="EMBL/GenBank/DDBJ databases">
        <title>The genome of the haptophyte Pavlova lutheri (Diacronema luteri, Pavlovales) - a model for lipid biosynthesis in eukaryotic algae.</title>
        <authorList>
            <person name="Hulatt C.J."/>
            <person name="Posewitz M.C."/>
        </authorList>
    </citation>
    <scope>NUCLEOTIDE SEQUENCE</scope>
    <source>
        <strain evidence="4">NIVA-4/92</strain>
    </source>
</reference>
<evidence type="ECO:0000259" key="3">
    <source>
        <dbReference type="Pfam" id="PF12053"/>
    </source>
</evidence>
<proteinExistence type="predicted"/>
<name>A0A8J5XIA8_DIALT</name>
<dbReference type="InterPro" id="IPR021922">
    <property type="entry name" value="Par3/HAL_N"/>
</dbReference>
<feature type="region of interest" description="Disordered" evidence="2">
    <location>
        <begin position="137"/>
        <end position="156"/>
    </location>
</feature>
<accession>A0A8J5XIA8</accession>
<keyword evidence="1" id="KW-0175">Coiled coil</keyword>
<protein>
    <recommendedName>
        <fullName evidence="3">Par3/HAL N-terminal domain-containing protein</fullName>
    </recommendedName>
</protein>
<comment type="caution">
    <text evidence="4">The sequence shown here is derived from an EMBL/GenBank/DDBJ whole genome shotgun (WGS) entry which is preliminary data.</text>
</comment>
<evidence type="ECO:0000256" key="1">
    <source>
        <dbReference type="SAM" id="Coils"/>
    </source>
</evidence>
<evidence type="ECO:0000313" key="5">
    <source>
        <dbReference type="Proteomes" id="UP000751190"/>
    </source>
</evidence>
<feature type="coiled-coil region" evidence="1">
    <location>
        <begin position="643"/>
        <end position="689"/>
    </location>
</feature>
<dbReference type="OrthoDB" id="10596610at2759"/>
<sequence length="851" mass="93392">MVRHFGTSRRAAARAAAATAEVFEEPSGEPIRRYRYVVHVREHTLIVPMVSTATVAALIDEVAERASRRQLASSAVVDVQVRTEAGTGFLEPSDCLEDVVTEQDELVAVLEGSYPVRVGSMIPTAAEVLGRAGAAQTAEARGEASGGRQRADTATPLPDAWSAAIVTIDLVGAERSPRLAAPDGGPNESMRELPSGVALLSPTAGGGGGGGRKPSLSSSQKRLGLPSSEPVATEHVGPPLNLAGKQRAYLTGLLAEMHRHDAAGVPLYKQRLLDALQSRSMHDSSSERPLLQPALGRRALRAQLDDTMAAAAAGDGLHASMSASLPPIRTAASDRPLVAARSASTLGVSELDGDGMHAGLERARARSAHALGALSYAELLEERERRHFFFQNALSKLELDALELHDREEAVRAQAAAAEAAAAQVRAETSLTPAQLAAKHQRVVTSTMSRLKRAELRLSESVTNNAALKERVNHYRKELKIFVSRLAKVREADTGLSRDVRHITGLVQASMDDRHKIRSRIERLQHEHRTESKLFGKQLARLEAEADALEDARAARAREIEASEDADKRRNFLRLHKWRSTVRGRELRGGRLEDHLGWFQRQAKQMEELINVNFRPELPGGAGETIAHYSRTQAHTQSLWTRLNDHELHAAELNAEIRELNQRLERLELERAEREAELSNEQAADDRMRATLAEPTADEFVSALLEQLCPVMQRIFESLGCDADALPEAARAAGIRPSTLPYYANLVENALKAKLLRARQLKAFRKLRAREEAKGEGLSPRSTIAAEDHAGFAPELRATLDPFEATYDVLRKPYDIDEEFTRLLIDAGRRELQADYERRAKGGEEEFTAPW</sequence>
<keyword evidence="5" id="KW-1185">Reference proteome</keyword>
<evidence type="ECO:0000313" key="4">
    <source>
        <dbReference type="EMBL" id="KAG8464938.1"/>
    </source>
</evidence>
<gene>
    <name evidence="4" type="ORF">KFE25_012301</name>
</gene>
<dbReference type="AlphaFoldDB" id="A0A8J5XIA8"/>